<name>A0A261FUY5_9BIFI</name>
<evidence type="ECO:0000256" key="7">
    <source>
        <dbReference type="ARBA" id="ARBA00023136"/>
    </source>
</evidence>
<dbReference type="InterPro" id="IPR035906">
    <property type="entry name" value="MetI-like_sf"/>
</dbReference>
<sequence length="312" mass="33650">MAVTHASSAMPKRNESSGADGAAVIGSTSATAQAAPKPPQLRAARIRRQNIIKTVVLSLTMLFLFIPLAAMFLFTVRHPLSGRWSLDAWRAIFTGDGSSLGADLTVLWQGLGSSLGLCAVTVALMLALMVPTMVIVHIRSRRLERAIEWVATLPLTIPAIVLVVGLGPIYRWLSADLLSTKPIWLCFAYVILVMPFAFRALAVGLNSIDVKTLVEASRSLGASWPRVFLRVLIPNLWQSILSASFISIAVVLGEYTVASLLGRMNLQVALYQLGQSNSQISTAMSLLALVFGVILLVALDLISGAMRRSKEQ</sequence>
<dbReference type="GO" id="GO:0005886">
    <property type="term" value="C:plasma membrane"/>
    <property type="evidence" value="ECO:0007669"/>
    <property type="project" value="UniProtKB-SubCell"/>
</dbReference>
<keyword evidence="3" id="KW-1003">Cell membrane</keyword>
<keyword evidence="2 8" id="KW-0813">Transport</keyword>
<evidence type="ECO:0000256" key="9">
    <source>
        <dbReference type="SAM" id="MobiDB-lite"/>
    </source>
</evidence>
<dbReference type="PANTHER" id="PTHR43357">
    <property type="entry name" value="INNER MEMBRANE ABC TRANSPORTER PERMEASE PROTEIN YDCV"/>
    <property type="match status" value="1"/>
</dbReference>
<evidence type="ECO:0000313" key="11">
    <source>
        <dbReference type="EMBL" id="OZG63011.1"/>
    </source>
</evidence>
<keyword evidence="6 8" id="KW-1133">Transmembrane helix</keyword>
<dbReference type="STRING" id="1603886.GCA_001895165_00781"/>
<dbReference type="SUPFAM" id="SSF161098">
    <property type="entry name" value="MetI-like"/>
    <property type="match status" value="1"/>
</dbReference>
<keyword evidence="7 8" id="KW-0472">Membrane</keyword>
<dbReference type="Pfam" id="PF00528">
    <property type="entry name" value="BPD_transp_1"/>
    <property type="match status" value="1"/>
</dbReference>
<feature type="transmembrane region" description="Helical" evidence="8">
    <location>
        <begin position="150"/>
        <end position="170"/>
    </location>
</feature>
<feature type="region of interest" description="Disordered" evidence="9">
    <location>
        <begin position="1"/>
        <end position="21"/>
    </location>
</feature>
<evidence type="ECO:0000256" key="3">
    <source>
        <dbReference type="ARBA" id="ARBA00022475"/>
    </source>
</evidence>
<dbReference type="InterPro" id="IPR000515">
    <property type="entry name" value="MetI-like"/>
</dbReference>
<dbReference type="PANTHER" id="PTHR43357:SF4">
    <property type="entry name" value="INNER MEMBRANE ABC TRANSPORTER PERMEASE PROTEIN YDCV"/>
    <property type="match status" value="1"/>
</dbReference>
<dbReference type="Proteomes" id="UP000216352">
    <property type="component" value="Unassembled WGS sequence"/>
</dbReference>
<keyword evidence="12" id="KW-1185">Reference proteome</keyword>
<keyword evidence="4" id="KW-0997">Cell inner membrane</keyword>
<feature type="transmembrane region" description="Helical" evidence="8">
    <location>
        <begin position="55"/>
        <end position="76"/>
    </location>
</feature>
<comment type="similarity">
    <text evidence="8">Belongs to the binding-protein-dependent transport system permease family.</text>
</comment>
<dbReference type="EMBL" id="MWWX01000002">
    <property type="protein sequence ID" value="OZG63011.1"/>
    <property type="molecule type" value="Genomic_DNA"/>
</dbReference>
<keyword evidence="5 8" id="KW-0812">Transmembrane</keyword>
<evidence type="ECO:0000259" key="10">
    <source>
        <dbReference type="PROSITE" id="PS50928"/>
    </source>
</evidence>
<feature type="transmembrane region" description="Helical" evidence="8">
    <location>
        <begin position="114"/>
        <end position="138"/>
    </location>
</feature>
<feature type="transmembrane region" description="Helical" evidence="8">
    <location>
        <begin position="227"/>
        <end position="252"/>
    </location>
</feature>
<evidence type="ECO:0000256" key="8">
    <source>
        <dbReference type="RuleBase" id="RU363032"/>
    </source>
</evidence>
<organism evidence="11 12">
    <name type="scientific">Bifidobacterium lemurum</name>
    <dbReference type="NCBI Taxonomy" id="1603886"/>
    <lineage>
        <taxon>Bacteria</taxon>
        <taxon>Bacillati</taxon>
        <taxon>Actinomycetota</taxon>
        <taxon>Actinomycetes</taxon>
        <taxon>Bifidobacteriales</taxon>
        <taxon>Bifidobacteriaceae</taxon>
        <taxon>Bifidobacterium</taxon>
    </lineage>
</organism>
<evidence type="ECO:0000256" key="6">
    <source>
        <dbReference type="ARBA" id="ARBA00022989"/>
    </source>
</evidence>
<dbReference type="RefSeq" id="WP_226847271.1">
    <property type="nucleotide sequence ID" value="NZ_BDIS01000011.1"/>
</dbReference>
<feature type="domain" description="ABC transmembrane type-1" evidence="10">
    <location>
        <begin position="111"/>
        <end position="299"/>
    </location>
</feature>
<evidence type="ECO:0000313" key="12">
    <source>
        <dbReference type="Proteomes" id="UP000216352"/>
    </source>
</evidence>
<evidence type="ECO:0000256" key="2">
    <source>
        <dbReference type="ARBA" id="ARBA00022448"/>
    </source>
</evidence>
<dbReference type="PROSITE" id="PS50928">
    <property type="entry name" value="ABC_TM1"/>
    <property type="match status" value="1"/>
</dbReference>
<feature type="transmembrane region" description="Helical" evidence="8">
    <location>
        <begin position="182"/>
        <end position="206"/>
    </location>
</feature>
<comment type="caution">
    <text evidence="11">The sequence shown here is derived from an EMBL/GenBank/DDBJ whole genome shotgun (WGS) entry which is preliminary data.</text>
</comment>
<evidence type="ECO:0000256" key="5">
    <source>
        <dbReference type="ARBA" id="ARBA00022692"/>
    </source>
</evidence>
<dbReference type="GO" id="GO:0055085">
    <property type="term" value="P:transmembrane transport"/>
    <property type="evidence" value="ECO:0007669"/>
    <property type="project" value="InterPro"/>
</dbReference>
<evidence type="ECO:0000256" key="1">
    <source>
        <dbReference type="ARBA" id="ARBA00004429"/>
    </source>
</evidence>
<gene>
    <name evidence="11" type="ORF">BLEM_0276</name>
</gene>
<evidence type="ECO:0000256" key="4">
    <source>
        <dbReference type="ARBA" id="ARBA00022519"/>
    </source>
</evidence>
<dbReference type="AlphaFoldDB" id="A0A261FUY5"/>
<feature type="transmembrane region" description="Helical" evidence="8">
    <location>
        <begin position="280"/>
        <end position="302"/>
    </location>
</feature>
<comment type="subcellular location">
    <subcellularLocation>
        <location evidence="1">Cell inner membrane</location>
        <topology evidence="1">Multi-pass membrane protein</topology>
    </subcellularLocation>
    <subcellularLocation>
        <location evidence="8">Cell membrane</location>
        <topology evidence="8">Multi-pass membrane protein</topology>
    </subcellularLocation>
</comment>
<dbReference type="CDD" id="cd06261">
    <property type="entry name" value="TM_PBP2"/>
    <property type="match status" value="1"/>
</dbReference>
<protein>
    <submittedName>
        <fullName evidence="11">ABC transporter, permease protein</fullName>
    </submittedName>
</protein>
<dbReference type="Gene3D" id="1.10.3720.10">
    <property type="entry name" value="MetI-like"/>
    <property type="match status" value="1"/>
</dbReference>
<proteinExistence type="inferred from homology"/>
<reference evidence="11 12" key="1">
    <citation type="journal article" date="2017" name="BMC Genomics">
        <title>Comparative genomic and phylogenomic analyses of the Bifidobacteriaceae family.</title>
        <authorList>
            <person name="Lugli G.A."/>
            <person name="Milani C."/>
            <person name="Turroni F."/>
            <person name="Duranti S."/>
            <person name="Mancabelli L."/>
            <person name="Mangifesta M."/>
            <person name="Ferrario C."/>
            <person name="Modesto M."/>
            <person name="Mattarelli P."/>
            <person name="Jiri K."/>
            <person name="van Sinderen D."/>
            <person name="Ventura M."/>
        </authorList>
    </citation>
    <scope>NUCLEOTIDE SEQUENCE [LARGE SCALE GENOMIC DNA]</scope>
    <source>
        <strain evidence="11 12">DSM 28807</strain>
    </source>
</reference>
<accession>A0A261FUY5</accession>